<dbReference type="SUPFAM" id="SSF111126">
    <property type="entry name" value="Ligand-binding domain in the NO signalling and Golgi transport"/>
    <property type="match status" value="1"/>
</dbReference>
<evidence type="ECO:0000313" key="14">
    <source>
        <dbReference type="Proteomes" id="UP000038045"/>
    </source>
</evidence>
<evidence type="ECO:0000256" key="4">
    <source>
        <dbReference type="ARBA" id="ARBA00012202"/>
    </source>
</evidence>
<name>A0A0N4Z455_PARTI</name>
<dbReference type="Proteomes" id="UP000038045">
    <property type="component" value="Unplaced"/>
</dbReference>
<keyword evidence="14" id="KW-1185">Reference proteome</keyword>
<comment type="subcellular location">
    <subcellularLocation>
        <location evidence="3">Cytoplasm</location>
    </subcellularLocation>
</comment>
<evidence type="ECO:0000256" key="1">
    <source>
        <dbReference type="ARBA" id="ARBA00001436"/>
    </source>
</evidence>
<evidence type="ECO:0000256" key="3">
    <source>
        <dbReference type="ARBA" id="ARBA00004496"/>
    </source>
</evidence>
<evidence type="ECO:0000256" key="7">
    <source>
        <dbReference type="ARBA" id="ARBA00022741"/>
    </source>
</evidence>
<dbReference type="STRING" id="131310.A0A0N4Z455"/>
<evidence type="ECO:0000256" key="12">
    <source>
        <dbReference type="ARBA" id="ARBA00023293"/>
    </source>
</evidence>
<dbReference type="SMART" id="SM00044">
    <property type="entry name" value="CYCc"/>
    <property type="match status" value="1"/>
</dbReference>
<dbReference type="GO" id="GO:0019934">
    <property type="term" value="P:cGMP-mediated signaling"/>
    <property type="evidence" value="ECO:0007669"/>
    <property type="project" value="TreeGrafter"/>
</dbReference>
<dbReference type="InterPro" id="IPR038158">
    <property type="entry name" value="H-NOX_domain_sf"/>
</dbReference>
<dbReference type="SUPFAM" id="SSF55073">
    <property type="entry name" value="Nucleotide cyclase"/>
    <property type="match status" value="1"/>
</dbReference>
<sequence>MLGHVHIVLKDLLNIKATKKVWRSIQDRLGFTEEFFIFNKIYPDEETYQFIDTSAEELGMTHNEMMETLGEHFMDFVYKNGWKDLLQSIAYDVFGFLNAVTSLHMFIDSLAFQNKVKGPSFYCESNKDGTLKMHYYSVRANLEYLVKGIVSKASILLYDCEIHVQLVDKSNDRISSTQTLNHCVFNIQPVERGKKLQILFNSPSKNVPHEPLITLKDFINIFPTHVCFNRNMFIEHCGYFLAQQLHLSSISPTRINDIFQIVTPLNTNLTFKAIISHMNTTFIVQLKKPFERHITKSNEVKMKQHIYLKGQMILVGGGEYIIFVNSIHLDTVKSLLTNQIYLNDYPLFDTQRNVILLNQSRACQQLLNTKLEQTVNNLKKMAGDLEIIKSKTDSFLYDTIPLQIAEGLRNNTNIEAKEFSEASCLICDVPYFNIINTTCSPKEVIGLMTDIFNTYESLILLYNSHKVVSFMDTYFIACGVPDAQTNHAGNLMNLALGLLWQVKQFVVPVINLPILLRIAIHTGPVVAGIVGSKRVRYCVLGNTVNITKALLNNCEAGKIIVSNATRLSAMRYSDDEFDLQIKGYIQTCPKNATCGYYLEKNMNKNIYNIVGVDEPDDKCDKFKEGYSRLNSIADIKGWITAEVNVKRQESVIDAMKHPSFNSFTLASEKLRMLKRAWKEKIGSHYSNDSGVFSLNNGTAESKICGIM</sequence>
<keyword evidence="10" id="KW-0342">GTP-binding</keyword>
<dbReference type="InterPro" id="IPR001054">
    <property type="entry name" value="A/G_cyclase"/>
</dbReference>
<keyword evidence="7" id="KW-0547">Nucleotide-binding</keyword>
<accession>A0A0N4Z455</accession>
<keyword evidence="9" id="KW-0175">Coiled coil</keyword>
<feature type="domain" description="Guanylate cyclase" evidence="13">
    <location>
        <begin position="423"/>
        <end position="551"/>
    </location>
</feature>
<keyword evidence="6" id="KW-0349">Heme</keyword>
<dbReference type="Pfam" id="PF07701">
    <property type="entry name" value="HNOBA"/>
    <property type="match status" value="1"/>
</dbReference>
<dbReference type="PANTHER" id="PTHR45655">
    <property type="entry name" value="GUANYLATE CYCLASE SOLUBLE SUBUNIT BETA-2"/>
    <property type="match status" value="1"/>
</dbReference>
<dbReference type="InterPro" id="IPR011645">
    <property type="entry name" value="HNOB_dom_associated"/>
</dbReference>
<comment type="catalytic activity">
    <reaction evidence="1">
        <text>GTP = 3',5'-cyclic GMP + diphosphate</text>
        <dbReference type="Rhea" id="RHEA:13665"/>
        <dbReference type="ChEBI" id="CHEBI:33019"/>
        <dbReference type="ChEBI" id="CHEBI:37565"/>
        <dbReference type="ChEBI" id="CHEBI:57746"/>
        <dbReference type="EC" id="4.6.1.2"/>
    </reaction>
</comment>
<dbReference type="InterPro" id="IPR042463">
    <property type="entry name" value="HNOB_dom_associated_sf"/>
</dbReference>
<proteinExistence type="predicted"/>
<dbReference type="PANTHER" id="PTHR45655:SF1">
    <property type="entry name" value="SOLUBLE GUANYLATE CYCLASE GCY-37"/>
    <property type="match status" value="1"/>
</dbReference>
<evidence type="ECO:0000256" key="10">
    <source>
        <dbReference type="ARBA" id="ARBA00023134"/>
    </source>
</evidence>
<dbReference type="EC" id="4.6.1.2" evidence="4"/>
<dbReference type="GO" id="GO:0020037">
    <property type="term" value="F:heme binding"/>
    <property type="evidence" value="ECO:0007669"/>
    <property type="project" value="InterPro"/>
</dbReference>
<dbReference type="Pfam" id="PF00211">
    <property type="entry name" value="Guanylate_cyc"/>
    <property type="match status" value="1"/>
</dbReference>
<evidence type="ECO:0000256" key="9">
    <source>
        <dbReference type="ARBA" id="ARBA00023054"/>
    </source>
</evidence>
<evidence type="ECO:0000313" key="15">
    <source>
        <dbReference type="WBParaSite" id="PTRK_0000177600.1"/>
    </source>
</evidence>
<dbReference type="InterPro" id="IPR024096">
    <property type="entry name" value="NO_sig/Golgi_transp_ligand-bd"/>
</dbReference>
<dbReference type="GO" id="GO:0070482">
    <property type="term" value="P:response to oxygen levels"/>
    <property type="evidence" value="ECO:0007669"/>
    <property type="project" value="TreeGrafter"/>
</dbReference>
<dbReference type="Pfam" id="PF07700">
    <property type="entry name" value="HNOB"/>
    <property type="match status" value="1"/>
</dbReference>
<dbReference type="AlphaFoldDB" id="A0A0N4Z455"/>
<evidence type="ECO:0000256" key="2">
    <source>
        <dbReference type="ARBA" id="ARBA00001971"/>
    </source>
</evidence>
<evidence type="ECO:0000256" key="5">
    <source>
        <dbReference type="ARBA" id="ARBA00022490"/>
    </source>
</evidence>
<keyword evidence="8" id="KW-0408">Iron</keyword>
<dbReference type="PROSITE" id="PS50125">
    <property type="entry name" value="GUANYLATE_CYCLASE_2"/>
    <property type="match status" value="1"/>
</dbReference>
<evidence type="ECO:0000259" key="13">
    <source>
        <dbReference type="PROSITE" id="PS50125"/>
    </source>
</evidence>
<evidence type="ECO:0000256" key="6">
    <source>
        <dbReference type="ARBA" id="ARBA00022617"/>
    </source>
</evidence>
<keyword evidence="5" id="KW-0963">Cytoplasm</keyword>
<dbReference type="GO" id="GO:0008074">
    <property type="term" value="C:guanylate cyclase complex, soluble"/>
    <property type="evidence" value="ECO:0007669"/>
    <property type="project" value="TreeGrafter"/>
</dbReference>
<dbReference type="CDD" id="cd07302">
    <property type="entry name" value="CHD"/>
    <property type="match status" value="1"/>
</dbReference>
<comment type="cofactor">
    <cofactor evidence="2">
        <name>heme</name>
        <dbReference type="ChEBI" id="CHEBI:30413"/>
    </cofactor>
</comment>
<dbReference type="Gene3D" id="3.30.450.260">
    <property type="entry name" value="Haem NO binding associated domain"/>
    <property type="match status" value="1"/>
</dbReference>
<organism evidence="14 15">
    <name type="scientific">Parastrongyloides trichosuri</name>
    <name type="common">Possum-specific nematode worm</name>
    <dbReference type="NCBI Taxonomy" id="131310"/>
    <lineage>
        <taxon>Eukaryota</taxon>
        <taxon>Metazoa</taxon>
        <taxon>Ecdysozoa</taxon>
        <taxon>Nematoda</taxon>
        <taxon>Chromadorea</taxon>
        <taxon>Rhabditida</taxon>
        <taxon>Tylenchina</taxon>
        <taxon>Panagrolaimomorpha</taxon>
        <taxon>Strongyloidoidea</taxon>
        <taxon>Strongyloididae</taxon>
        <taxon>Parastrongyloides</taxon>
    </lineage>
</organism>
<keyword evidence="6" id="KW-0479">Metal-binding</keyword>
<keyword evidence="12" id="KW-0141">cGMP biosynthesis</keyword>
<dbReference type="Gene3D" id="3.30.70.1230">
    <property type="entry name" value="Nucleotide cyclase"/>
    <property type="match status" value="1"/>
</dbReference>
<protein>
    <recommendedName>
        <fullName evidence="4">guanylate cyclase</fullName>
        <ecNumber evidence="4">4.6.1.2</ecNumber>
    </recommendedName>
</protein>
<dbReference type="InterPro" id="IPR011644">
    <property type="entry name" value="Heme_NO-bd"/>
</dbReference>
<dbReference type="GO" id="GO:0004383">
    <property type="term" value="F:guanylate cyclase activity"/>
    <property type="evidence" value="ECO:0007669"/>
    <property type="project" value="UniProtKB-EC"/>
</dbReference>
<evidence type="ECO:0000256" key="11">
    <source>
        <dbReference type="ARBA" id="ARBA00023239"/>
    </source>
</evidence>
<dbReference type="InterPro" id="IPR029787">
    <property type="entry name" value="Nucleotide_cyclase"/>
</dbReference>
<dbReference type="Gene3D" id="3.90.1520.10">
    <property type="entry name" value="H-NOX domain"/>
    <property type="match status" value="1"/>
</dbReference>
<keyword evidence="11" id="KW-0456">Lyase</keyword>
<reference evidence="15" key="1">
    <citation type="submission" date="2017-02" db="UniProtKB">
        <authorList>
            <consortium name="WormBaseParasite"/>
        </authorList>
    </citation>
    <scope>IDENTIFICATION</scope>
</reference>
<evidence type="ECO:0000256" key="8">
    <source>
        <dbReference type="ARBA" id="ARBA00023004"/>
    </source>
</evidence>
<dbReference type="Gene3D" id="6.10.250.780">
    <property type="match status" value="1"/>
</dbReference>
<dbReference type="GO" id="GO:0005525">
    <property type="term" value="F:GTP binding"/>
    <property type="evidence" value="ECO:0007669"/>
    <property type="project" value="UniProtKB-KW"/>
</dbReference>
<dbReference type="WBParaSite" id="PTRK_0000177600.1">
    <property type="protein sequence ID" value="PTRK_0000177600.1"/>
    <property type="gene ID" value="PTRK_0000177600"/>
</dbReference>